<evidence type="ECO:0000313" key="2">
    <source>
        <dbReference type="Proteomes" id="UP001149822"/>
    </source>
</evidence>
<dbReference type="Proteomes" id="UP001149822">
    <property type="component" value="Unassembled WGS sequence"/>
</dbReference>
<organism evidence="1 2">
    <name type="scientific">Paracoccus benzoatiresistens</name>
    <dbReference type="NCBI Taxonomy" id="2997341"/>
    <lineage>
        <taxon>Bacteria</taxon>
        <taxon>Pseudomonadati</taxon>
        <taxon>Pseudomonadota</taxon>
        <taxon>Alphaproteobacteria</taxon>
        <taxon>Rhodobacterales</taxon>
        <taxon>Paracoccaceae</taxon>
        <taxon>Paracoccus</taxon>
    </lineage>
</organism>
<name>A0ABT4JB61_9RHOB</name>
<dbReference type="RefSeq" id="WP_268944411.1">
    <property type="nucleotide sequence ID" value="NZ_JAPTYD010000086.1"/>
</dbReference>
<accession>A0ABT4JB61</accession>
<keyword evidence="2" id="KW-1185">Reference proteome</keyword>
<comment type="caution">
    <text evidence="1">The sequence shown here is derived from an EMBL/GenBank/DDBJ whole genome shotgun (WGS) entry which is preliminary data.</text>
</comment>
<protein>
    <submittedName>
        <fullName evidence="1">Uncharacterized protein</fullName>
    </submittedName>
</protein>
<reference evidence="1" key="1">
    <citation type="submission" date="2022-12" db="EMBL/GenBank/DDBJ databases">
        <title>Paracoccus sp. EF6 isolated from a lake water.</title>
        <authorList>
            <person name="Liu H."/>
        </authorList>
    </citation>
    <scope>NUCLEOTIDE SEQUENCE</scope>
    <source>
        <strain evidence="1">EF6</strain>
    </source>
</reference>
<gene>
    <name evidence="1" type="ORF">OU682_22370</name>
</gene>
<proteinExistence type="predicted"/>
<evidence type="ECO:0000313" key="1">
    <source>
        <dbReference type="EMBL" id="MCZ0964318.1"/>
    </source>
</evidence>
<sequence>MPLIAFGAHPSGWMIGTTITGDAHGEYRWWHFGLLAFCWA</sequence>
<dbReference type="EMBL" id="JAPTYD010000086">
    <property type="protein sequence ID" value="MCZ0964318.1"/>
    <property type="molecule type" value="Genomic_DNA"/>
</dbReference>